<dbReference type="PANTHER" id="PTHR33908:SF11">
    <property type="entry name" value="MEMBRANE PROTEIN"/>
    <property type="match status" value="1"/>
</dbReference>
<organism evidence="10 11">
    <name type="scientific">Candidatus Gottesmanbacteria bacterium GW2011_GWB1_43_11</name>
    <dbReference type="NCBI Taxonomy" id="1618446"/>
    <lineage>
        <taxon>Bacteria</taxon>
        <taxon>Candidatus Gottesmaniibacteriota</taxon>
    </lineage>
</organism>
<name>A0A0G1CNQ0_9BACT</name>
<reference evidence="10 11" key="1">
    <citation type="journal article" date="2015" name="Nature">
        <title>rRNA introns, odd ribosomes, and small enigmatic genomes across a large radiation of phyla.</title>
        <authorList>
            <person name="Brown C.T."/>
            <person name="Hug L.A."/>
            <person name="Thomas B.C."/>
            <person name="Sharon I."/>
            <person name="Castelle C.J."/>
            <person name="Singh A."/>
            <person name="Wilkins M.J."/>
            <person name="Williams K.H."/>
            <person name="Banfield J.F."/>
        </authorList>
    </citation>
    <scope>NUCLEOTIDE SEQUENCE [LARGE SCALE GENOMIC DNA]</scope>
</reference>
<evidence type="ECO:0000313" key="11">
    <source>
        <dbReference type="Proteomes" id="UP000034050"/>
    </source>
</evidence>
<dbReference type="Pfam" id="PF13231">
    <property type="entry name" value="PMT_2"/>
    <property type="match status" value="1"/>
</dbReference>
<evidence type="ECO:0000256" key="1">
    <source>
        <dbReference type="ARBA" id="ARBA00004651"/>
    </source>
</evidence>
<feature type="transmembrane region" description="Helical" evidence="8">
    <location>
        <begin position="272"/>
        <end position="292"/>
    </location>
</feature>
<feature type="domain" description="Glycosyltransferase RgtA/B/C/D-like" evidence="9">
    <location>
        <begin position="69"/>
        <end position="220"/>
    </location>
</feature>
<protein>
    <recommendedName>
        <fullName evidence="9">Glycosyltransferase RgtA/B/C/D-like domain-containing protein</fullName>
    </recommendedName>
</protein>
<evidence type="ECO:0000313" key="10">
    <source>
        <dbReference type="EMBL" id="KKS87400.1"/>
    </source>
</evidence>
<dbReference type="PANTHER" id="PTHR33908">
    <property type="entry name" value="MANNOSYLTRANSFERASE YKCB-RELATED"/>
    <property type="match status" value="1"/>
</dbReference>
<evidence type="ECO:0000259" key="9">
    <source>
        <dbReference type="Pfam" id="PF13231"/>
    </source>
</evidence>
<comment type="caution">
    <text evidence="10">The sequence shown here is derived from an EMBL/GenBank/DDBJ whole genome shotgun (WGS) entry which is preliminary data.</text>
</comment>
<evidence type="ECO:0000256" key="7">
    <source>
        <dbReference type="ARBA" id="ARBA00023136"/>
    </source>
</evidence>
<proteinExistence type="predicted"/>
<feature type="transmembrane region" description="Helical" evidence="8">
    <location>
        <begin position="91"/>
        <end position="111"/>
    </location>
</feature>
<keyword evidence="6 8" id="KW-1133">Transmembrane helix</keyword>
<gene>
    <name evidence="10" type="ORF">UV61_C0002G0121</name>
</gene>
<dbReference type="EMBL" id="LCFD01000002">
    <property type="protein sequence ID" value="KKS87400.1"/>
    <property type="molecule type" value="Genomic_DNA"/>
</dbReference>
<sequence>MINLNKHIKLIFPYVLLTLGLSLVYFVTRLVNLTIIPIFTDEAIYLRWGQIALADPRWRFISLVDGKQPLFIWLLLPMLKVMSDPLIAGRLLSIIAGFTGMVGISVFGWYLTRKMRGVIIGGLLYLIIPFFLMYDRLAIYDALLAAIAIWVLFFTYLFALKQRLDLALILGTFIGAGLLTKSSANFFWMLLPLTLLITPWPTKKRGANLFKWLLLCLVIIFQAQIYNNILRLSEFRHIIAQKNLEFIYTPAEFLRAPLSHLYNNLKSLTSWLVGYLTPLLSLLILAANIWYIRHNLRRALFFLGYFIIPFFALAAFGRVIYPRFILFMVFPLLIPTIIFGDHLLATIRHRTWLMIATVLLISPLIWFDRQIIFDPIHAPIPSTDRQQYINDWPAGYGIKEAVAYLDEASKHGQILVGTEGTFGLYPMALELYLGKNPNVKFDPIWPIGGDFPKQLQEAAKVQPTYLLFKERQQIPEYWPLKLIAQYQRGDGPTYLKFYRVLP</sequence>
<dbReference type="GO" id="GO:0005886">
    <property type="term" value="C:plasma membrane"/>
    <property type="evidence" value="ECO:0007669"/>
    <property type="project" value="UniProtKB-SubCell"/>
</dbReference>
<dbReference type="InterPro" id="IPR050297">
    <property type="entry name" value="LipidA_mod_glycosyltrf_83"/>
</dbReference>
<keyword evidence="7 8" id="KW-0472">Membrane</keyword>
<accession>A0A0G1CNQ0</accession>
<feature type="transmembrane region" description="Helical" evidence="8">
    <location>
        <begin position="12"/>
        <end position="40"/>
    </location>
</feature>
<feature type="transmembrane region" description="Helical" evidence="8">
    <location>
        <begin position="117"/>
        <end position="135"/>
    </location>
</feature>
<dbReference type="AlphaFoldDB" id="A0A0G1CNQ0"/>
<dbReference type="STRING" id="1618446.UV61_C0002G0121"/>
<dbReference type="Proteomes" id="UP000034050">
    <property type="component" value="Unassembled WGS sequence"/>
</dbReference>
<feature type="transmembrane region" description="Helical" evidence="8">
    <location>
        <begin position="166"/>
        <end position="197"/>
    </location>
</feature>
<feature type="transmembrane region" description="Helical" evidence="8">
    <location>
        <begin position="324"/>
        <end position="344"/>
    </location>
</feature>
<dbReference type="GO" id="GO:0016763">
    <property type="term" value="F:pentosyltransferase activity"/>
    <property type="evidence" value="ECO:0007669"/>
    <property type="project" value="TreeGrafter"/>
</dbReference>
<dbReference type="InterPro" id="IPR038731">
    <property type="entry name" value="RgtA/B/C-like"/>
</dbReference>
<keyword evidence="5 8" id="KW-0812">Transmembrane</keyword>
<keyword evidence="2" id="KW-1003">Cell membrane</keyword>
<evidence type="ECO:0000256" key="2">
    <source>
        <dbReference type="ARBA" id="ARBA00022475"/>
    </source>
</evidence>
<evidence type="ECO:0000256" key="4">
    <source>
        <dbReference type="ARBA" id="ARBA00022679"/>
    </source>
</evidence>
<evidence type="ECO:0000256" key="5">
    <source>
        <dbReference type="ARBA" id="ARBA00022692"/>
    </source>
</evidence>
<keyword evidence="3" id="KW-0328">Glycosyltransferase</keyword>
<keyword evidence="4" id="KW-0808">Transferase</keyword>
<evidence type="ECO:0000256" key="3">
    <source>
        <dbReference type="ARBA" id="ARBA00022676"/>
    </source>
</evidence>
<feature type="transmembrane region" description="Helical" evidence="8">
    <location>
        <begin position="142"/>
        <end position="160"/>
    </location>
</feature>
<evidence type="ECO:0000256" key="6">
    <source>
        <dbReference type="ARBA" id="ARBA00022989"/>
    </source>
</evidence>
<evidence type="ECO:0000256" key="8">
    <source>
        <dbReference type="SAM" id="Phobius"/>
    </source>
</evidence>
<feature type="transmembrane region" description="Helical" evidence="8">
    <location>
        <begin position="299"/>
        <end position="318"/>
    </location>
</feature>
<dbReference type="GO" id="GO:0009103">
    <property type="term" value="P:lipopolysaccharide biosynthetic process"/>
    <property type="evidence" value="ECO:0007669"/>
    <property type="project" value="UniProtKB-ARBA"/>
</dbReference>
<comment type="subcellular location">
    <subcellularLocation>
        <location evidence="1">Cell membrane</location>
        <topology evidence="1">Multi-pass membrane protein</topology>
    </subcellularLocation>
</comment>